<feature type="compositionally biased region" description="Polar residues" evidence="4">
    <location>
        <begin position="623"/>
        <end position="636"/>
    </location>
</feature>
<feature type="compositionally biased region" description="Polar residues" evidence="4">
    <location>
        <begin position="814"/>
        <end position="830"/>
    </location>
</feature>
<dbReference type="Proteomes" id="UP000579812">
    <property type="component" value="Unassembled WGS sequence"/>
</dbReference>
<gene>
    <name evidence="6" type="ORF">G5714_016609</name>
</gene>
<dbReference type="InterPro" id="IPR034085">
    <property type="entry name" value="TOG"/>
</dbReference>
<evidence type="ECO:0000259" key="5">
    <source>
        <dbReference type="SMART" id="SM01349"/>
    </source>
</evidence>
<evidence type="ECO:0000256" key="4">
    <source>
        <dbReference type="SAM" id="MobiDB-lite"/>
    </source>
</evidence>
<name>A0A7J6C3E9_9TELE</name>
<feature type="domain" description="TOG" evidence="5">
    <location>
        <begin position="1"/>
        <end position="218"/>
    </location>
</feature>
<feature type="region of interest" description="Disordered" evidence="4">
    <location>
        <begin position="433"/>
        <end position="499"/>
    </location>
</feature>
<feature type="region of interest" description="Disordered" evidence="4">
    <location>
        <begin position="1127"/>
        <end position="1146"/>
    </location>
</feature>
<sequence>MMIYGLIPQELHAQLLDHQNYQNRTSGVEKLKNILLELDLQQVSSGSIVEFIQFLRKLLDDSNFKVLYGALQLINLLIEKLDCDVERYYKEIVGVTVRALGDSRNVTRHEYMNVFRQLMRMVGPQKVLDLVVAQLKHRNSRVREDAVNIITAAMLMHPRKDFDIPGLCAEAAPALADSKKKVRHAALELFAVFDYCLDTGKKQPLTKAVDRVELAGDAEGLMAAVQARRARHILPRLSADGTVEYALVLPKPGQRRTPQLGSGADLDWVLNGGRVHSSRSDVDLTDNTPQQRRMVSAGKGKNKLPWERSALSVELQTNGKSPDQQVGSEDASSSMRLRQDAGAKYSPSEPFLSPGRTRRSLGRLRRSGSLDSDPDIFKAANLSESEKGLPKTSRFLSGSVERTFSLPTNSTPPGSFLLPSYPLTALTGSLLTPTLPRRNHADPSLSMSNTWPNKRDISPHRSGEVSSRKRSPLPPRAVRASSIRQSPNTGRPSSQDKHMDRNLHLDLSVSSGAGEPEDEPLDREEMLNSLRSLRNSAAKKRAKVSVSSSEPDPDSPDSAVKLELVPDSPEQTSPSVTSPLSESGLSSLYSPPSPNGTKSSPVSSAVKPQVSSGRHVTADVSAQGVTQQEKSLSDGNVSVVGQRLVYSNRSLDPDEEKPSDMTSSSSSSSPQIRAAGREPLRALRPAKGSQQRVSKSCARDMSEGVIGRGVFGSIVLPSRLSVTSSPEQGDSVGKSIHEPPSAVYGHAFTSALVESDASPEPEELPVTQERVRLSKFASDKMHQRRLEQQDTPSAQDPMRRRVLIDDVKGVSLNGCESLSDESPSSPTGPQNPVKCLSPAHQPAPPTSPPNRNAAPRLRRVSSLNRTRPSASHGSDELITGSPKKEGQDQADLRPFSKPELALTQSFRLISSDDWEKKIEGLNFLRSLAQYHPDVLMSRIHDVCLALIQEARNLRSSVSRVAVVTLGEMFVALQKGMDQELDGTVRALLHKAGESNAFIRLDVERALDSMVHHCTLTRSMSALLAGGIGHLNSVVRKCAAQHLSALVERAGAARLLSGAKDLTDRILPAVCKLVQDSSQEARYFGRRMLLFLSSHRDFDKMLEKFVPAKDLPTIRDTVFSLQTKGLGEMPQDAPSARGRRSLPGSGLVRTSSLTREPLSGSRDCGQAVSKAAVHSLADRSEYVKQMKTLLNSKDFRERIKAIDQLVCDCEENPALVISSLFPVFDALKARLQESNSKVNLRALEALQTIVALLRDSLAPVLNLLIPAVVDNHLNSKNSSISTAALGAVQALMHNIDNSLLLQPFCSKAQYLSGKAKLDLIERVAELVTELYPRKPQLVEQKVLPLFWTLLSSSGNGGNVRAAAAKLAEALHAHMGRTLLENAAASQPANVQSDLSELLRAAQSSWTQTDHL</sequence>
<dbReference type="GO" id="GO:0008017">
    <property type="term" value="F:microtubule binding"/>
    <property type="evidence" value="ECO:0007669"/>
    <property type="project" value="TreeGrafter"/>
</dbReference>
<dbReference type="InterPro" id="IPR016024">
    <property type="entry name" value="ARM-type_fold"/>
</dbReference>
<evidence type="ECO:0000256" key="3">
    <source>
        <dbReference type="ARBA" id="ARBA00023212"/>
    </source>
</evidence>
<feature type="region of interest" description="Disordered" evidence="4">
    <location>
        <begin position="721"/>
        <end position="801"/>
    </location>
</feature>
<dbReference type="GO" id="GO:0005881">
    <property type="term" value="C:cytoplasmic microtubule"/>
    <property type="evidence" value="ECO:0007669"/>
    <property type="project" value="TreeGrafter"/>
</dbReference>
<feature type="domain" description="TOG" evidence="5">
    <location>
        <begin position="891"/>
        <end position="1130"/>
    </location>
</feature>
<dbReference type="PANTHER" id="PTHR21567:SF87">
    <property type="entry name" value="CRESCERIN-LIKE PROTEIN CHE-12"/>
    <property type="match status" value="1"/>
</dbReference>
<dbReference type="Pfam" id="PF12348">
    <property type="entry name" value="CLASP_N"/>
    <property type="match status" value="1"/>
</dbReference>
<feature type="compositionally biased region" description="Basic and acidic residues" evidence="4">
    <location>
        <begin position="453"/>
        <end position="467"/>
    </location>
</feature>
<feature type="compositionally biased region" description="Polar residues" evidence="4">
    <location>
        <begin position="861"/>
        <end position="872"/>
    </location>
</feature>
<evidence type="ECO:0000313" key="6">
    <source>
        <dbReference type="EMBL" id="KAF4101809.1"/>
    </source>
</evidence>
<feature type="compositionally biased region" description="Basic and acidic residues" evidence="4">
    <location>
        <begin position="769"/>
        <end position="788"/>
    </location>
</feature>
<feature type="domain" description="TOG" evidence="5">
    <location>
        <begin position="1174"/>
        <end position="1408"/>
    </location>
</feature>
<comment type="caution">
    <text evidence="6">The sequence shown here is derived from an EMBL/GenBank/DDBJ whole genome shotgun (WGS) entry which is preliminary data.</text>
</comment>
<evidence type="ECO:0000313" key="7">
    <source>
        <dbReference type="Proteomes" id="UP000579812"/>
    </source>
</evidence>
<keyword evidence="7" id="KW-1185">Reference proteome</keyword>
<dbReference type="InterPro" id="IPR048491">
    <property type="entry name" value="XMAP215_CLASP_TOG"/>
</dbReference>
<feature type="compositionally biased region" description="Polar residues" evidence="4">
    <location>
        <begin position="314"/>
        <end position="336"/>
    </location>
</feature>
<feature type="compositionally biased region" description="Low complexity" evidence="4">
    <location>
        <begin position="575"/>
        <end position="590"/>
    </location>
</feature>
<keyword evidence="3" id="KW-0206">Cytoskeleton</keyword>
<dbReference type="SMART" id="SM01349">
    <property type="entry name" value="TOG"/>
    <property type="match status" value="3"/>
</dbReference>
<feature type="region of interest" description="Disordered" evidence="4">
    <location>
        <begin position="535"/>
        <end position="702"/>
    </location>
</feature>
<organism evidence="6 7">
    <name type="scientific">Onychostoma macrolepis</name>
    <dbReference type="NCBI Taxonomy" id="369639"/>
    <lineage>
        <taxon>Eukaryota</taxon>
        <taxon>Metazoa</taxon>
        <taxon>Chordata</taxon>
        <taxon>Craniata</taxon>
        <taxon>Vertebrata</taxon>
        <taxon>Euteleostomi</taxon>
        <taxon>Actinopterygii</taxon>
        <taxon>Neopterygii</taxon>
        <taxon>Teleostei</taxon>
        <taxon>Ostariophysi</taxon>
        <taxon>Cypriniformes</taxon>
        <taxon>Cyprinidae</taxon>
        <taxon>Acrossocheilinae</taxon>
        <taxon>Onychostoma</taxon>
    </lineage>
</organism>
<reference evidence="6 7" key="1">
    <citation type="submission" date="2020-04" db="EMBL/GenBank/DDBJ databases">
        <title>Chromosome-level genome assembly of a cyprinid fish Onychostoma macrolepis by integration of Nanopore Sequencing, Bionano and Hi-C technology.</title>
        <authorList>
            <person name="Wang D."/>
        </authorList>
    </citation>
    <scope>NUCLEOTIDE SEQUENCE [LARGE SCALE GENOMIC DNA]</scope>
    <source>
        <strain evidence="6">SWU-2019</strain>
        <tissue evidence="6">Muscle</tissue>
    </source>
</reference>
<feature type="compositionally biased region" description="Basic residues" evidence="4">
    <location>
        <begin position="356"/>
        <end position="366"/>
    </location>
</feature>
<dbReference type="EMBL" id="JAAMOB010000017">
    <property type="protein sequence ID" value="KAF4101809.1"/>
    <property type="molecule type" value="Genomic_DNA"/>
</dbReference>
<feature type="region of interest" description="Disordered" evidence="4">
    <location>
        <begin position="277"/>
        <end position="375"/>
    </location>
</feature>
<comment type="subcellular location">
    <subcellularLocation>
        <location evidence="1">Cytoplasm</location>
        <location evidence="1">Cytoskeleton</location>
    </subcellularLocation>
</comment>
<dbReference type="SUPFAM" id="SSF48371">
    <property type="entry name" value="ARM repeat"/>
    <property type="match status" value="2"/>
</dbReference>
<dbReference type="Gene3D" id="1.25.10.10">
    <property type="entry name" value="Leucine-rich Repeat Variant"/>
    <property type="match status" value="3"/>
</dbReference>
<dbReference type="PANTHER" id="PTHR21567">
    <property type="entry name" value="CLASP"/>
    <property type="match status" value="1"/>
</dbReference>
<evidence type="ECO:0000256" key="1">
    <source>
        <dbReference type="ARBA" id="ARBA00004245"/>
    </source>
</evidence>
<dbReference type="InterPro" id="IPR011989">
    <property type="entry name" value="ARM-like"/>
</dbReference>
<dbReference type="GO" id="GO:0005929">
    <property type="term" value="C:cilium"/>
    <property type="evidence" value="ECO:0007669"/>
    <property type="project" value="TreeGrafter"/>
</dbReference>
<accession>A0A7J6C3E9</accession>
<feature type="compositionally biased region" description="Basic and acidic residues" evidence="4">
    <location>
        <begin position="882"/>
        <end position="891"/>
    </location>
</feature>
<dbReference type="InterPro" id="IPR024395">
    <property type="entry name" value="CLASP_N_dom"/>
</dbReference>
<protein>
    <recommendedName>
        <fullName evidence="5">TOG domain-containing protein</fullName>
    </recommendedName>
</protein>
<dbReference type="GO" id="GO:0000226">
    <property type="term" value="P:microtubule cytoskeleton organization"/>
    <property type="evidence" value="ECO:0007669"/>
    <property type="project" value="TreeGrafter"/>
</dbReference>
<feature type="compositionally biased region" description="Polar residues" evidence="4">
    <location>
        <begin position="482"/>
        <end position="493"/>
    </location>
</feature>
<feature type="region of interest" description="Disordered" evidence="4">
    <location>
        <begin position="813"/>
        <end position="891"/>
    </location>
</feature>
<evidence type="ECO:0000256" key="2">
    <source>
        <dbReference type="ARBA" id="ARBA00022490"/>
    </source>
</evidence>
<dbReference type="OrthoDB" id="63891at2759"/>
<keyword evidence="2" id="KW-0963">Cytoplasm</keyword>
<proteinExistence type="predicted"/>
<dbReference type="Pfam" id="PF21041">
    <property type="entry name" value="XMAP215_CLASP_TOG"/>
    <property type="match status" value="1"/>
</dbReference>